<evidence type="ECO:0000256" key="11">
    <source>
        <dbReference type="ARBA" id="ARBA00038345"/>
    </source>
</evidence>
<dbReference type="PROSITE" id="PS00184">
    <property type="entry name" value="GARS"/>
    <property type="match status" value="1"/>
</dbReference>
<evidence type="ECO:0000313" key="18">
    <source>
        <dbReference type="Proteomes" id="UP000091979"/>
    </source>
</evidence>
<keyword evidence="8 14" id="KW-0658">Purine biosynthesis</keyword>
<reference evidence="17 18" key="1">
    <citation type="submission" date="2015-01" db="EMBL/GenBank/DDBJ databases">
        <title>Desulfovibrio sp. JC271 draft genome sequence.</title>
        <authorList>
            <person name="Shivani Y."/>
            <person name="Subhash Y."/>
            <person name="Sasikala C."/>
            <person name="Ramana C.V."/>
        </authorList>
    </citation>
    <scope>NUCLEOTIDE SEQUENCE [LARGE SCALE GENOMIC DNA]</scope>
    <source>
        <strain evidence="17 18">JC271</strain>
    </source>
</reference>
<dbReference type="GO" id="GO:0005524">
    <property type="term" value="F:ATP binding"/>
    <property type="evidence" value="ECO:0007669"/>
    <property type="project" value="UniProtKB-UniRule"/>
</dbReference>
<dbReference type="Pfam" id="PF01071">
    <property type="entry name" value="GARS_A"/>
    <property type="match status" value="1"/>
</dbReference>
<dbReference type="OrthoDB" id="9807240at2"/>
<dbReference type="GO" id="GO:0046872">
    <property type="term" value="F:metal ion binding"/>
    <property type="evidence" value="ECO:0007669"/>
    <property type="project" value="UniProtKB-KW"/>
</dbReference>
<dbReference type="NCBIfam" id="TIGR00877">
    <property type="entry name" value="purD"/>
    <property type="match status" value="1"/>
</dbReference>
<protein>
    <recommendedName>
        <fullName evidence="4 14">Phosphoribosylamine--glycine ligase</fullName>
        <ecNumber evidence="4 14">6.3.4.13</ecNumber>
    </recommendedName>
    <alternativeName>
        <fullName evidence="14">GARS</fullName>
    </alternativeName>
    <alternativeName>
        <fullName evidence="12 14">Glycinamide ribonucleotide synthetase</fullName>
    </alternativeName>
    <alternativeName>
        <fullName evidence="13 14">Phosphoribosylglycinamide synthetase</fullName>
    </alternativeName>
</protein>
<evidence type="ECO:0000256" key="3">
    <source>
        <dbReference type="ARBA" id="ARBA00005174"/>
    </source>
</evidence>
<dbReference type="Proteomes" id="UP000091979">
    <property type="component" value="Unassembled WGS sequence"/>
</dbReference>
<evidence type="ECO:0000256" key="12">
    <source>
        <dbReference type="ARBA" id="ARBA00042242"/>
    </source>
</evidence>
<evidence type="ECO:0000256" key="13">
    <source>
        <dbReference type="ARBA" id="ARBA00042864"/>
    </source>
</evidence>
<organism evidence="17 18">
    <name type="scientific">Halodesulfovibrio spirochaetisodalis</name>
    <dbReference type="NCBI Taxonomy" id="1560234"/>
    <lineage>
        <taxon>Bacteria</taxon>
        <taxon>Pseudomonadati</taxon>
        <taxon>Thermodesulfobacteriota</taxon>
        <taxon>Desulfovibrionia</taxon>
        <taxon>Desulfovibrionales</taxon>
        <taxon>Desulfovibrionaceae</taxon>
        <taxon>Halodesulfovibrio</taxon>
    </lineage>
</organism>
<proteinExistence type="inferred from homology"/>
<dbReference type="Pfam" id="PF02843">
    <property type="entry name" value="GARS_C"/>
    <property type="match status" value="1"/>
</dbReference>
<evidence type="ECO:0000259" key="16">
    <source>
        <dbReference type="PROSITE" id="PS50975"/>
    </source>
</evidence>
<dbReference type="PANTHER" id="PTHR43472:SF1">
    <property type="entry name" value="PHOSPHORIBOSYLAMINE--GLYCINE LIGASE, CHLOROPLASTIC"/>
    <property type="match status" value="1"/>
</dbReference>
<dbReference type="STRING" id="1560234.SP90_04850"/>
<dbReference type="InterPro" id="IPR011761">
    <property type="entry name" value="ATP-grasp"/>
</dbReference>
<evidence type="ECO:0000256" key="15">
    <source>
        <dbReference type="PROSITE-ProRule" id="PRU00409"/>
    </source>
</evidence>
<dbReference type="AlphaFoldDB" id="A0A1B7XH18"/>
<dbReference type="PATRIC" id="fig|1560234.3.peg.2930"/>
<dbReference type="Gene3D" id="3.90.600.10">
    <property type="entry name" value="Phosphoribosylglycinamide synthetase, C-terminal domain"/>
    <property type="match status" value="1"/>
</dbReference>
<evidence type="ECO:0000256" key="9">
    <source>
        <dbReference type="ARBA" id="ARBA00022840"/>
    </source>
</evidence>
<feature type="domain" description="ATP-grasp" evidence="16">
    <location>
        <begin position="107"/>
        <end position="313"/>
    </location>
</feature>
<dbReference type="Gene3D" id="3.30.1490.20">
    <property type="entry name" value="ATP-grasp fold, A domain"/>
    <property type="match status" value="1"/>
</dbReference>
<comment type="caution">
    <text evidence="17">The sequence shown here is derived from an EMBL/GenBank/DDBJ whole genome shotgun (WGS) entry which is preliminary data.</text>
</comment>
<dbReference type="GO" id="GO:0006189">
    <property type="term" value="P:'de novo' IMP biosynthetic process"/>
    <property type="evidence" value="ECO:0007669"/>
    <property type="project" value="UniProtKB-UniRule"/>
</dbReference>
<name>A0A1B7XH18_9BACT</name>
<dbReference type="FunFam" id="3.40.50.20:FF:000006">
    <property type="entry name" value="Phosphoribosylamine--glycine ligase, chloroplastic"/>
    <property type="match status" value="1"/>
</dbReference>
<dbReference type="InterPro" id="IPR020561">
    <property type="entry name" value="PRibGlycinamid_synth_ATP-grasp"/>
</dbReference>
<dbReference type="UniPathway" id="UPA00074">
    <property type="reaction ID" value="UER00125"/>
</dbReference>
<dbReference type="InterPro" id="IPR013815">
    <property type="entry name" value="ATP_grasp_subdomain_1"/>
</dbReference>
<dbReference type="SMART" id="SM01209">
    <property type="entry name" value="GARS_A"/>
    <property type="match status" value="1"/>
</dbReference>
<dbReference type="Pfam" id="PF02844">
    <property type="entry name" value="GARS_N"/>
    <property type="match status" value="1"/>
</dbReference>
<evidence type="ECO:0000313" key="17">
    <source>
        <dbReference type="EMBL" id="OBQ54817.1"/>
    </source>
</evidence>
<comment type="cofactor">
    <cofactor evidence="1">
        <name>Mn(2+)</name>
        <dbReference type="ChEBI" id="CHEBI:29035"/>
    </cofactor>
</comment>
<comment type="catalytic activity">
    <reaction evidence="14">
        <text>5-phospho-beta-D-ribosylamine + glycine + ATP = N(1)-(5-phospho-beta-D-ribosyl)glycinamide + ADP + phosphate + H(+)</text>
        <dbReference type="Rhea" id="RHEA:17453"/>
        <dbReference type="ChEBI" id="CHEBI:15378"/>
        <dbReference type="ChEBI" id="CHEBI:30616"/>
        <dbReference type="ChEBI" id="CHEBI:43474"/>
        <dbReference type="ChEBI" id="CHEBI:57305"/>
        <dbReference type="ChEBI" id="CHEBI:58681"/>
        <dbReference type="ChEBI" id="CHEBI:143788"/>
        <dbReference type="ChEBI" id="CHEBI:456216"/>
        <dbReference type="EC" id="6.3.4.13"/>
    </reaction>
</comment>
<evidence type="ECO:0000256" key="14">
    <source>
        <dbReference type="HAMAP-Rule" id="MF_00138"/>
    </source>
</evidence>
<dbReference type="SUPFAM" id="SSF56059">
    <property type="entry name" value="Glutathione synthetase ATP-binding domain-like"/>
    <property type="match status" value="1"/>
</dbReference>
<dbReference type="InterPro" id="IPR020560">
    <property type="entry name" value="PRibGlycinamide_synth_C-dom"/>
</dbReference>
<keyword evidence="10" id="KW-0464">Manganese</keyword>
<dbReference type="InterPro" id="IPR020562">
    <property type="entry name" value="PRibGlycinamide_synth_N"/>
</dbReference>
<evidence type="ECO:0000256" key="2">
    <source>
        <dbReference type="ARBA" id="ARBA00001946"/>
    </source>
</evidence>
<dbReference type="InterPro" id="IPR020559">
    <property type="entry name" value="PRibGlycinamide_synth_CS"/>
</dbReference>
<evidence type="ECO:0000256" key="5">
    <source>
        <dbReference type="ARBA" id="ARBA00022598"/>
    </source>
</evidence>
<dbReference type="EMBL" id="JXMS01000006">
    <property type="protein sequence ID" value="OBQ54817.1"/>
    <property type="molecule type" value="Genomic_DNA"/>
</dbReference>
<dbReference type="GO" id="GO:0004637">
    <property type="term" value="F:phosphoribosylamine-glycine ligase activity"/>
    <property type="evidence" value="ECO:0007669"/>
    <property type="project" value="UniProtKB-UniRule"/>
</dbReference>
<dbReference type="InterPro" id="IPR000115">
    <property type="entry name" value="PRibGlycinamide_synth"/>
</dbReference>
<comment type="pathway">
    <text evidence="3 14">Purine metabolism; IMP biosynthesis via de novo pathway; N(1)-(5-phospho-D-ribosyl)glycinamide from 5-phospho-alpha-D-ribose 1-diphosphate: step 2/2.</text>
</comment>
<comment type="cofactor">
    <cofactor evidence="2">
        <name>Mg(2+)</name>
        <dbReference type="ChEBI" id="CHEBI:18420"/>
    </cofactor>
</comment>
<dbReference type="PANTHER" id="PTHR43472">
    <property type="entry name" value="PHOSPHORIBOSYLAMINE--GLYCINE LIGASE"/>
    <property type="match status" value="1"/>
</dbReference>
<keyword evidence="6" id="KW-0479">Metal-binding</keyword>
<dbReference type="Gene3D" id="3.40.50.20">
    <property type="match status" value="1"/>
</dbReference>
<evidence type="ECO:0000256" key="7">
    <source>
        <dbReference type="ARBA" id="ARBA00022741"/>
    </source>
</evidence>
<dbReference type="PROSITE" id="PS50975">
    <property type="entry name" value="ATP_GRASP"/>
    <property type="match status" value="1"/>
</dbReference>
<evidence type="ECO:0000256" key="8">
    <source>
        <dbReference type="ARBA" id="ARBA00022755"/>
    </source>
</evidence>
<dbReference type="SMART" id="SM01210">
    <property type="entry name" value="GARS_C"/>
    <property type="match status" value="1"/>
</dbReference>
<dbReference type="HAMAP" id="MF_00138">
    <property type="entry name" value="GARS"/>
    <property type="match status" value="1"/>
</dbReference>
<accession>A0A1B7XH18</accession>
<dbReference type="Gene3D" id="3.30.470.20">
    <property type="entry name" value="ATP-grasp fold, B domain"/>
    <property type="match status" value="1"/>
</dbReference>
<comment type="similarity">
    <text evidence="11 14">Belongs to the GARS family.</text>
</comment>
<dbReference type="FunFam" id="3.90.600.10:FF:000001">
    <property type="entry name" value="Trifunctional purine biosynthetic protein adenosine-3"/>
    <property type="match status" value="1"/>
</dbReference>
<sequence length="422" mass="44665">MRILIVGSGGREHALAWKLRQSAKVEEIFIAPGNGGTALEGTNVPIKADDLPALVAFAKEQAIDLVVPGPELPLVLGIKDALDLEGIPCFGPNAFAAQLEGSKAFAKNIMQEAGVPTAAFGVFEDFSEARNFVLEKGAPIVVKADGLAAGKGVIVAQSTDEAIQALEEIMVQKSFGDSGKHVVVEECLVGEEASFICFCDGNTVKPLPSSQDHKAVYDGDTGPNTGGMGAYSPAPVLPDSRYDEIIESVMKPVVNLLGKKDKPFIGILYAGIMMTENGPYVLEFNVRFGDPECQPLLMRLDCDLADVMMACVQGKLAETPLPIKKETTLGVVVAADGYPGSYPKGMGITGFAEAEALGDVKVFQAGTTIENGQTVSTGGRVLCVTALGSDLSAAQKRAYEALEYIKMDNAYYRKDIGFKGFK</sequence>
<dbReference type="GO" id="GO:0009113">
    <property type="term" value="P:purine nucleobase biosynthetic process"/>
    <property type="evidence" value="ECO:0007669"/>
    <property type="project" value="InterPro"/>
</dbReference>
<evidence type="ECO:0000256" key="10">
    <source>
        <dbReference type="ARBA" id="ARBA00023211"/>
    </source>
</evidence>
<dbReference type="SUPFAM" id="SSF51246">
    <property type="entry name" value="Rudiment single hybrid motif"/>
    <property type="match status" value="1"/>
</dbReference>
<dbReference type="InterPro" id="IPR011054">
    <property type="entry name" value="Rudment_hybrid_motif"/>
</dbReference>
<keyword evidence="7 15" id="KW-0547">Nucleotide-binding</keyword>
<dbReference type="FunFam" id="3.30.470.20:FF:000018">
    <property type="entry name" value="Trifunctional purine biosynthetic protein adenosine-3"/>
    <property type="match status" value="1"/>
</dbReference>
<evidence type="ECO:0000256" key="4">
    <source>
        <dbReference type="ARBA" id="ARBA00013255"/>
    </source>
</evidence>
<keyword evidence="9 15" id="KW-0067">ATP-binding</keyword>
<dbReference type="EC" id="6.3.4.13" evidence="4 14"/>
<dbReference type="SUPFAM" id="SSF52440">
    <property type="entry name" value="PreATP-grasp domain"/>
    <property type="match status" value="1"/>
</dbReference>
<evidence type="ECO:0000256" key="6">
    <source>
        <dbReference type="ARBA" id="ARBA00022723"/>
    </source>
</evidence>
<keyword evidence="18" id="KW-1185">Reference proteome</keyword>
<keyword evidence="5 14" id="KW-0436">Ligase</keyword>
<gene>
    <name evidence="14" type="primary">purD</name>
    <name evidence="17" type="ORF">SP90_04850</name>
</gene>
<evidence type="ECO:0000256" key="1">
    <source>
        <dbReference type="ARBA" id="ARBA00001936"/>
    </source>
</evidence>
<dbReference type="InterPro" id="IPR037123">
    <property type="entry name" value="PRibGlycinamide_synth_C_sf"/>
</dbReference>
<dbReference type="RefSeq" id="WP_066853164.1">
    <property type="nucleotide sequence ID" value="NZ_JXMS01000006.1"/>
</dbReference>
<dbReference type="FunFam" id="3.30.1490.20:FF:000006">
    <property type="entry name" value="phosphoribosylamine--glycine ligase, chloroplastic-like"/>
    <property type="match status" value="1"/>
</dbReference>
<dbReference type="InterPro" id="IPR016185">
    <property type="entry name" value="PreATP-grasp_dom_sf"/>
</dbReference>